<keyword evidence="3" id="KW-0808">Transferase</keyword>
<comment type="caution">
    <text evidence="3">The sequence shown here is derived from an EMBL/GenBank/DDBJ whole genome shotgun (WGS) entry which is preliminary data.</text>
</comment>
<gene>
    <name evidence="3" type="primary">frzE_3</name>
    <name evidence="3" type="ORF">GALL_115460</name>
</gene>
<name>A0A1J5SXN0_9ZZZZ</name>
<dbReference type="PANTHER" id="PTHR44591:SF3">
    <property type="entry name" value="RESPONSE REGULATORY DOMAIN-CONTAINING PROTEIN"/>
    <property type="match status" value="1"/>
</dbReference>
<dbReference type="Gene3D" id="3.40.50.2300">
    <property type="match status" value="1"/>
</dbReference>
<evidence type="ECO:0000259" key="2">
    <source>
        <dbReference type="PROSITE" id="PS50110"/>
    </source>
</evidence>
<proteinExistence type="predicted"/>
<dbReference type="InterPro" id="IPR011006">
    <property type="entry name" value="CheY-like_superfamily"/>
</dbReference>
<dbReference type="PROSITE" id="PS50110">
    <property type="entry name" value="RESPONSE_REGULATORY"/>
    <property type="match status" value="1"/>
</dbReference>
<dbReference type="PANTHER" id="PTHR44591">
    <property type="entry name" value="STRESS RESPONSE REGULATOR PROTEIN 1"/>
    <property type="match status" value="1"/>
</dbReference>
<dbReference type="GO" id="GO:0000160">
    <property type="term" value="P:phosphorelay signal transduction system"/>
    <property type="evidence" value="ECO:0007669"/>
    <property type="project" value="InterPro"/>
</dbReference>
<sequence length="128" mass="13968">MKALVVDDDPIVRCVVRALLADAGYDVRCCCDGEEAWRVQSEFCASLIVSDWMMPVTDGLQLCSRIRSTGGDSVYFLLISSNLGAPQSKQRAYEAGVDDLLEKPVLPAALAEHLRRAKVAMLHQGGEN</sequence>
<keyword evidence="1" id="KW-0597">Phosphoprotein</keyword>
<accession>A0A1J5SXN0</accession>
<dbReference type="Pfam" id="PF00072">
    <property type="entry name" value="Response_reg"/>
    <property type="match status" value="1"/>
</dbReference>
<dbReference type="InterPro" id="IPR001789">
    <property type="entry name" value="Sig_transdc_resp-reg_receiver"/>
</dbReference>
<dbReference type="GO" id="GO:0004673">
    <property type="term" value="F:protein histidine kinase activity"/>
    <property type="evidence" value="ECO:0007669"/>
    <property type="project" value="UniProtKB-EC"/>
</dbReference>
<dbReference type="EMBL" id="MLJW01000044">
    <property type="protein sequence ID" value="OIR06356.1"/>
    <property type="molecule type" value="Genomic_DNA"/>
</dbReference>
<dbReference type="AlphaFoldDB" id="A0A1J5SXN0"/>
<dbReference type="SMART" id="SM00448">
    <property type="entry name" value="REC"/>
    <property type="match status" value="1"/>
</dbReference>
<evidence type="ECO:0000313" key="3">
    <source>
        <dbReference type="EMBL" id="OIR06356.1"/>
    </source>
</evidence>
<organism evidence="3">
    <name type="scientific">mine drainage metagenome</name>
    <dbReference type="NCBI Taxonomy" id="410659"/>
    <lineage>
        <taxon>unclassified sequences</taxon>
        <taxon>metagenomes</taxon>
        <taxon>ecological metagenomes</taxon>
    </lineage>
</organism>
<reference evidence="3" key="1">
    <citation type="submission" date="2016-10" db="EMBL/GenBank/DDBJ databases">
        <title>Sequence of Gallionella enrichment culture.</title>
        <authorList>
            <person name="Poehlein A."/>
            <person name="Muehling M."/>
            <person name="Daniel R."/>
        </authorList>
    </citation>
    <scope>NUCLEOTIDE SEQUENCE</scope>
</reference>
<dbReference type="InterPro" id="IPR050595">
    <property type="entry name" value="Bact_response_regulator"/>
</dbReference>
<feature type="domain" description="Response regulatory" evidence="2">
    <location>
        <begin position="2"/>
        <end position="118"/>
    </location>
</feature>
<dbReference type="SUPFAM" id="SSF52172">
    <property type="entry name" value="CheY-like"/>
    <property type="match status" value="1"/>
</dbReference>
<evidence type="ECO:0000256" key="1">
    <source>
        <dbReference type="ARBA" id="ARBA00022553"/>
    </source>
</evidence>
<protein>
    <submittedName>
        <fullName evidence="3">Gliding motility regulatory protein</fullName>
        <ecNumber evidence="3">2.7.13.3</ecNumber>
    </submittedName>
</protein>
<dbReference type="EC" id="2.7.13.3" evidence="3"/>
<dbReference type="CDD" id="cd17574">
    <property type="entry name" value="REC_OmpR"/>
    <property type="match status" value="1"/>
</dbReference>